<dbReference type="Gene3D" id="1.25.40.10">
    <property type="entry name" value="Tetratricopeptide repeat domain"/>
    <property type="match status" value="1"/>
</dbReference>
<keyword evidence="3" id="KW-1185">Reference proteome</keyword>
<dbReference type="PROSITE" id="PS50005">
    <property type="entry name" value="TPR"/>
    <property type="match status" value="1"/>
</dbReference>
<feature type="repeat" description="TPR" evidence="1">
    <location>
        <begin position="63"/>
        <end position="96"/>
    </location>
</feature>
<dbReference type="SMART" id="SM00028">
    <property type="entry name" value="TPR"/>
    <property type="match status" value="1"/>
</dbReference>
<proteinExistence type="predicted"/>
<keyword evidence="1" id="KW-0802">TPR repeat</keyword>
<dbReference type="SUPFAM" id="SSF48452">
    <property type="entry name" value="TPR-like"/>
    <property type="match status" value="1"/>
</dbReference>
<dbReference type="InterPro" id="IPR011990">
    <property type="entry name" value="TPR-like_helical_dom_sf"/>
</dbReference>
<name>A0ABM7WD93_9BACT</name>
<organism evidence="2 3">
    <name type="scientific">Desulfofustis limnaeus</name>
    <dbReference type="NCBI Taxonomy" id="2740163"/>
    <lineage>
        <taxon>Bacteria</taxon>
        <taxon>Pseudomonadati</taxon>
        <taxon>Thermodesulfobacteriota</taxon>
        <taxon>Desulfobulbia</taxon>
        <taxon>Desulfobulbales</taxon>
        <taxon>Desulfocapsaceae</taxon>
        <taxon>Desulfofustis</taxon>
    </lineage>
</organism>
<evidence type="ECO:0000256" key="1">
    <source>
        <dbReference type="PROSITE-ProRule" id="PRU00339"/>
    </source>
</evidence>
<evidence type="ECO:0000313" key="3">
    <source>
        <dbReference type="Proteomes" id="UP000830055"/>
    </source>
</evidence>
<protein>
    <recommendedName>
        <fullName evidence="4">Tetratricopeptide repeat protein</fullName>
    </recommendedName>
</protein>
<dbReference type="Proteomes" id="UP000830055">
    <property type="component" value="Chromosome"/>
</dbReference>
<evidence type="ECO:0000313" key="2">
    <source>
        <dbReference type="EMBL" id="BDD88921.1"/>
    </source>
</evidence>
<dbReference type="InterPro" id="IPR019734">
    <property type="entry name" value="TPR_rpt"/>
</dbReference>
<gene>
    <name evidence="2" type="ORF">DPPLL_32860</name>
</gene>
<accession>A0ABM7WD93</accession>
<dbReference type="EMBL" id="AP025516">
    <property type="protein sequence ID" value="BDD88921.1"/>
    <property type="molecule type" value="Genomic_DNA"/>
</dbReference>
<dbReference type="Pfam" id="PF14559">
    <property type="entry name" value="TPR_19"/>
    <property type="match status" value="1"/>
</dbReference>
<evidence type="ECO:0008006" key="4">
    <source>
        <dbReference type="Google" id="ProtNLM"/>
    </source>
</evidence>
<reference evidence="2 3" key="1">
    <citation type="submission" date="2022-01" db="EMBL/GenBank/DDBJ databases">
        <title>Desulfofustis limnae sp. nov., a novel mesophilic sulfate-reducing bacterium isolated from marsh soil.</title>
        <authorList>
            <person name="Watanabe M."/>
            <person name="Takahashi A."/>
            <person name="Kojima H."/>
            <person name="Fukui M."/>
        </authorList>
    </citation>
    <scope>NUCLEOTIDE SEQUENCE [LARGE SCALE GENOMIC DNA]</scope>
    <source>
        <strain evidence="2 3">PPLL</strain>
    </source>
</reference>
<sequence length="151" mass="16975">MGMGIALKLIIIPAMVLLAASCSMKNYEPVADLATVQQLYAEGDYRGAVQGYERLVEQAPQDDQLWFRLANAYARLGQPEAAVAAYRNALLRNPDQAKAWHNLAEIHLQMALQVYLEAAQHMQPDDPLQQLLKSKRQKLIEVLDTDAIMER</sequence>